<dbReference type="PROSITE" id="PS50109">
    <property type="entry name" value="HIS_KIN"/>
    <property type="match status" value="1"/>
</dbReference>
<dbReference type="SUPFAM" id="SSF47384">
    <property type="entry name" value="Homodimeric domain of signal transducing histidine kinase"/>
    <property type="match status" value="1"/>
</dbReference>
<dbReference type="InterPro" id="IPR036890">
    <property type="entry name" value="HATPase_C_sf"/>
</dbReference>
<organism evidence="6 7">
    <name type="scientific">Lentithecium fluviatile CBS 122367</name>
    <dbReference type="NCBI Taxonomy" id="1168545"/>
    <lineage>
        <taxon>Eukaryota</taxon>
        <taxon>Fungi</taxon>
        <taxon>Dikarya</taxon>
        <taxon>Ascomycota</taxon>
        <taxon>Pezizomycotina</taxon>
        <taxon>Dothideomycetes</taxon>
        <taxon>Pleosporomycetidae</taxon>
        <taxon>Pleosporales</taxon>
        <taxon>Massarineae</taxon>
        <taxon>Lentitheciaceae</taxon>
        <taxon>Lentithecium</taxon>
    </lineage>
</organism>
<evidence type="ECO:0000256" key="3">
    <source>
        <dbReference type="SAM" id="MobiDB-lite"/>
    </source>
</evidence>
<evidence type="ECO:0000259" key="4">
    <source>
        <dbReference type="PROSITE" id="PS50109"/>
    </source>
</evidence>
<dbReference type="PANTHER" id="PTHR43719:SF11">
    <property type="entry name" value="HISTIDINE KINASE_RESPONSE REGULATOR, PUTATIVE-RELATED"/>
    <property type="match status" value="1"/>
</dbReference>
<reference evidence="6" key="1">
    <citation type="journal article" date="2020" name="Stud. Mycol.">
        <title>101 Dothideomycetes genomes: a test case for predicting lifestyles and emergence of pathogens.</title>
        <authorList>
            <person name="Haridas S."/>
            <person name="Albert R."/>
            <person name="Binder M."/>
            <person name="Bloem J."/>
            <person name="Labutti K."/>
            <person name="Salamov A."/>
            <person name="Andreopoulos B."/>
            <person name="Baker S."/>
            <person name="Barry K."/>
            <person name="Bills G."/>
            <person name="Bluhm B."/>
            <person name="Cannon C."/>
            <person name="Castanera R."/>
            <person name="Culley D."/>
            <person name="Daum C."/>
            <person name="Ezra D."/>
            <person name="Gonzalez J."/>
            <person name="Henrissat B."/>
            <person name="Kuo A."/>
            <person name="Liang C."/>
            <person name="Lipzen A."/>
            <person name="Lutzoni F."/>
            <person name="Magnuson J."/>
            <person name="Mondo S."/>
            <person name="Nolan M."/>
            <person name="Ohm R."/>
            <person name="Pangilinan J."/>
            <person name="Park H.-J."/>
            <person name="Ramirez L."/>
            <person name="Alfaro M."/>
            <person name="Sun H."/>
            <person name="Tritt A."/>
            <person name="Yoshinaga Y."/>
            <person name="Zwiers L.-H."/>
            <person name="Turgeon B."/>
            <person name="Goodwin S."/>
            <person name="Spatafora J."/>
            <person name="Crous P."/>
            <person name="Grigoriev I."/>
        </authorList>
    </citation>
    <scope>NUCLEOTIDE SEQUENCE</scope>
    <source>
        <strain evidence="6">CBS 122367</strain>
    </source>
</reference>
<dbReference type="SUPFAM" id="SSF52172">
    <property type="entry name" value="CheY-like"/>
    <property type="match status" value="1"/>
</dbReference>
<dbReference type="CDD" id="cd17546">
    <property type="entry name" value="REC_hyHK_CKI1_RcsC-like"/>
    <property type="match status" value="1"/>
</dbReference>
<feature type="region of interest" description="Disordered" evidence="3">
    <location>
        <begin position="676"/>
        <end position="696"/>
    </location>
</feature>
<dbReference type="GO" id="GO:0000155">
    <property type="term" value="F:phosphorelay sensor kinase activity"/>
    <property type="evidence" value="ECO:0007669"/>
    <property type="project" value="InterPro"/>
</dbReference>
<accession>A0A6G1J322</accession>
<evidence type="ECO:0000313" key="6">
    <source>
        <dbReference type="EMBL" id="KAF2684539.1"/>
    </source>
</evidence>
<dbReference type="InterPro" id="IPR003661">
    <property type="entry name" value="HisK_dim/P_dom"/>
</dbReference>
<dbReference type="SMART" id="SM00387">
    <property type="entry name" value="HATPase_c"/>
    <property type="match status" value="1"/>
</dbReference>
<dbReference type="Pfam" id="PF00072">
    <property type="entry name" value="Response_reg"/>
    <property type="match status" value="1"/>
</dbReference>
<dbReference type="SUPFAM" id="SSF55874">
    <property type="entry name" value="ATPase domain of HSP90 chaperone/DNA topoisomerase II/histidine kinase"/>
    <property type="match status" value="1"/>
</dbReference>
<dbReference type="EMBL" id="MU005581">
    <property type="protein sequence ID" value="KAF2684539.1"/>
    <property type="molecule type" value="Genomic_DNA"/>
</dbReference>
<dbReference type="InterPro" id="IPR050956">
    <property type="entry name" value="2C_system_His_kinase"/>
</dbReference>
<evidence type="ECO:0008006" key="8">
    <source>
        <dbReference type="Google" id="ProtNLM"/>
    </source>
</evidence>
<dbReference type="PROSITE" id="PS50110">
    <property type="entry name" value="RESPONSE_REGULATORY"/>
    <property type="match status" value="1"/>
</dbReference>
<protein>
    <recommendedName>
        <fullName evidence="8">Sensor histidine kinase-like protein/response regulator</fullName>
    </recommendedName>
</protein>
<dbReference type="Gene3D" id="3.30.565.10">
    <property type="entry name" value="Histidine kinase-like ATPase, C-terminal domain"/>
    <property type="match status" value="1"/>
</dbReference>
<dbReference type="InterPro" id="IPR003594">
    <property type="entry name" value="HATPase_dom"/>
</dbReference>
<feature type="region of interest" description="Disordered" evidence="3">
    <location>
        <begin position="342"/>
        <end position="393"/>
    </location>
</feature>
<dbReference type="InterPro" id="IPR029016">
    <property type="entry name" value="GAF-like_dom_sf"/>
</dbReference>
<gene>
    <name evidence="6" type="ORF">K458DRAFT_366968</name>
</gene>
<name>A0A6G1J322_9PLEO</name>
<dbReference type="AlphaFoldDB" id="A0A6G1J322"/>
<dbReference type="Gene3D" id="1.10.287.130">
    <property type="match status" value="1"/>
</dbReference>
<feature type="compositionally biased region" description="Polar residues" evidence="3">
    <location>
        <begin position="351"/>
        <end position="369"/>
    </location>
</feature>
<dbReference type="SMART" id="SM00388">
    <property type="entry name" value="HisKA"/>
    <property type="match status" value="1"/>
</dbReference>
<dbReference type="Pfam" id="PF02518">
    <property type="entry name" value="HATPase_c"/>
    <property type="match status" value="1"/>
</dbReference>
<proteinExistence type="predicted"/>
<dbReference type="PRINTS" id="PR00344">
    <property type="entry name" value="BCTRLSENSOR"/>
</dbReference>
<evidence type="ECO:0000259" key="5">
    <source>
        <dbReference type="PROSITE" id="PS50110"/>
    </source>
</evidence>
<dbReference type="InterPro" id="IPR011006">
    <property type="entry name" value="CheY-like_superfamily"/>
</dbReference>
<evidence type="ECO:0000256" key="2">
    <source>
        <dbReference type="PROSITE-ProRule" id="PRU00169"/>
    </source>
</evidence>
<dbReference type="Proteomes" id="UP000799291">
    <property type="component" value="Unassembled WGS sequence"/>
</dbReference>
<dbReference type="CDD" id="cd00082">
    <property type="entry name" value="HisKA"/>
    <property type="match status" value="1"/>
</dbReference>
<evidence type="ECO:0000313" key="7">
    <source>
        <dbReference type="Proteomes" id="UP000799291"/>
    </source>
</evidence>
<dbReference type="FunFam" id="1.10.287.130:FF:000023">
    <property type="entry name" value="Sensor histidine kinase/response regulator, putative"/>
    <property type="match status" value="1"/>
</dbReference>
<feature type="region of interest" description="Disordered" evidence="3">
    <location>
        <begin position="437"/>
        <end position="468"/>
    </location>
</feature>
<feature type="region of interest" description="Disordered" evidence="3">
    <location>
        <begin position="1000"/>
        <end position="1092"/>
    </location>
</feature>
<sequence>MEAPATATAIGPIPVSEARRQRDLLVRYGNAFRDIPRLELDPFADGELPSHHVPRLSKDASLTAFAQLACLRLGVSRAMISLIDGERQHILAESTPELFLRSGSYGGDASNSLWLGNVSIPRSAGVCEQVLSLKPKVAAAPEDAVIIIDDLACNTAYAPRSYVKGAPHLRFFAGVTLASPKGAVVGALCIFDDKPRHGLPKQDILHLRDLSATIVEYLESYTLKDQYRRGEQLTRALLSFADGASAVRPFEDESRGSIPFAAMESPLLPPRDRMSVPLTPRASLNVPLTLAAHSRYGSVKALQESILPAHSRSMFARAANVIRASSDLDGVLILDASVASIGNQRHGPGSNRASEGDTVTSDADTGSRSSSHEEDEEFNFSRAHRKSHSSSGKTCQVLAVATPEEAGPQPDYSSFSEVDLTRLLRVCPKGRIFNVTDDGDLMSSTDESARSGASAQEDESKRKLAPGGREQLAQAIRSLLPDARSAAFVPLWDYERSRWFASCLCWSNRPDRQLSVRTDLAYLKVFGHSVMTELARLDALASDQAKTSFVASISHELRSPLHGILGTLEFLRDTPLDSFQVSMLNSLDACGNTLLDTINHVLDYAKIGDTNKHVSSKRLKGSKGVRLSSKPLKRRKVASSPPQEPAFDLALVTEEVVEAVFSAQSYLAANKALPDMASDSGRTSSMTSSSDSSSDGIMNRKDRFVVLDIANGVDWRHHLSVGSWRRIVMNLFGNALKYTESGHVHISLRSTPSGEGTDSSRNVVLTITDSGCGMSPQFLANHVFQPFSQENPLASGTGLGLSIVRRIIETIGGKIHITSDPKSGTEVQIKLVLPQLGRALRPQPQRTRFLEILERLRGRRICILHKANVYNPGTPDMVSNYQGRKLFTKAMTNAMTEHLKMEVVHTEEWEGHDADLVICPEPSFDYLASVRSRRTAADVAPVSIFVAMDSLEAATLRTDARVVNKESVVEIMTQPCGPYKLANILNHCLNRFESAEENIWSPTSSNKSALPDPGPSIQQPIPRRPGSGDAQITHPIVTGIGESSQASEALETPSTRPTTADSLTGDFVTFDSTSPERGAREHATPSPTLTESAEIKVFTPRASAPEQGFNLEPAVHPPTQSSGDTTSQAIRGKLFPSRVLITDDNPINRKLLVAFARKHSISYQEAENGLQALFTYQEAMTNRFDVILMDISMPVMDGMSATRAIREYEREQSLPRAYVIALTGLASATARLEAWSSGVDHYVTKPVNFKALEKLFRNVREE</sequence>
<keyword evidence="7" id="KW-1185">Reference proteome</keyword>
<feature type="domain" description="Histidine kinase" evidence="4">
    <location>
        <begin position="552"/>
        <end position="835"/>
    </location>
</feature>
<feature type="modified residue" description="4-aspartylphosphate" evidence="2">
    <location>
        <position position="1190"/>
    </location>
</feature>
<dbReference type="InterPro" id="IPR001789">
    <property type="entry name" value="Sig_transdc_resp-reg_receiver"/>
</dbReference>
<feature type="compositionally biased region" description="Polar residues" evidence="3">
    <location>
        <begin position="442"/>
        <end position="454"/>
    </location>
</feature>
<dbReference type="InterPro" id="IPR004358">
    <property type="entry name" value="Sig_transdc_His_kin-like_C"/>
</dbReference>
<dbReference type="Gene3D" id="3.30.450.40">
    <property type="match status" value="1"/>
</dbReference>
<feature type="compositionally biased region" description="Polar residues" evidence="3">
    <location>
        <begin position="1041"/>
        <end position="1062"/>
    </location>
</feature>
<dbReference type="SUPFAM" id="SSF55781">
    <property type="entry name" value="GAF domain-like"/>
    <property type="match status" value="1"/>
</dbReference>
<feature type="compositionally biased region" description="Low complexity" evidence="3">
    <location>
        <begin position="678"/>
        <end position="696"/>
    </location>
</feature>
<dbReference type="Pfam" id="PF00512">
    <property type="entry name" value="HisKA"/>
    <property type="match status" value="1"/>
</dbReference>
<dbReference type="PANTHER" id="PTHR43719">
    <property type="entry name" value="TWO-COMPONENT HISTIDINE KINASE"/>
    <property type="match status" value="1"/>
</dbReference>
<keyword evidence="1 2" id="KW-0597">Phosphoprotein</keyword>
<dbReference type="SMART" id="SM00448">
    <property type="entry name" value="REC"/>
    <property type="match status" value="1"/>
</dbReference>
<dbReference type="Gene3D" id="3.40.50.2300">
    <property type="match status" value="1"/>
</dbReference>
<dbReference type="InterPro" id="IPR005467">
    <property type="entry name" value="His_kinase_dom"/>
</dbReference>
<evidence type="ECO:0000256" key="1">
    <source>
        <dbReference type="ARBA" id="ARBA00022553"/>
    </source>
</evidence>
<dbReference type="InterPro" id="IPR036097">
    <property type="entry name" value="HisK_dim/P_sf"/>
</dbReference>
<dbReference type="OrthoDB" id="303614at2759"/>
<feature type="domain" description="Response regulatory" evidence="5">
    <location>
        <begin position="1138"/>
        <end position="1260"/>
    </location>
</feature>